<reference evidence="4" key="1">
    <citation type="submission" date="2016-04" db="EMBL/GenBank/DDBJ databases">
        <title>Cephalotus genome sequencing.</title>
        <authorList>
            <person name="Fukushima K."/>
            <person name="Hasebe M."/>
            <person name="Fang X."/>
        </authorList>
    </citation>
    <scope>NUCLEOTIDE SEQUENCE [LARGE SCALE GENOMIC DNA]</scope>
    <source>
        <strain evidence="4">cv. St1</strain>
    </source>
</reference>
<proteinExistence type="predicted"/>
<organism evidence="3 4">
    <name type="scientific">Cephalotus follicularis</name>
    <name type="common">Albany pitcher plant</name>
    <dbReference type="NCBI Taxonomy" id="3775"/>
    <lineage>
        <taxon>Eukaryota</taxon>
        <taxon>Viridiplantae</taxon>
        <taxon>Streptophyta</taxon>
        <taxon>Embryophyta</taxon>
        <taxon>Tracheophyta</taxon>
        <taxon>Spermatophyta</taxon>
        <taxon>Magnoliopsida</taxon>
        <taxon>eudicotyledons</taxon>
        <taxon>Gunneridae</taxon>
        <taxon>Pentapetalae</taxon>
        <taxon>rosids</taxon>
        <taxon>fabids</taxon>
        <taxon>Oxalidales</taxon>
        <taxon>Cephalotaceae</taxon>
        <taxon>Cephalotus</taxon>
    </lineage>
</organism>
<feature type="region of interest" description="Disordered" evidence="1">
    <location>
        <begin position="168"/>
        <end position="188"/>
    </location>
</feature>
<dbReference type="EMBL" id="BDDD01000794">
    <property type="protein sequence ID" value="GAV70278.1"/>
    <property type="molecule type" value="Genomic_DNA"/>
</dbReference>
<dbReference type="PANTHER" id="PTHR34358">
    <property type="entry name" value="OS03G0411600 PROTEIN"/>
    <property type="match status" value="1"/>
</dbReference>
<dbReference type="Proteomes" id="UP000187406">
    <property type="component" value="Unassembled WGS sequence"/>
</dbReference>
<dbReference type="Pfam" id="PF06708">
    <property type="entry name" value="DUF1195"/>
    <property type="match status" value="1"/>
</dbReference>
<dbReference type="STRING" id="3775.A0A1Q3BQU8"/>
<keyword evidence="4" id="KW-1185">Reference proteome</keyword>
<evidence type="ECO:0000256" key="1">
    <source>
        <dbReference type="SAM" id="MobiDB-lite"/>
    </source>
</evidence>
<evidence type="ECO:0000256" key="2">
    <source>
        <dbReference type="SAM" id="Phobius"/>
    </source>
</evidence>
<protein>
    <submittedName>
        <fullName evidence="3">DUF1195 domain-containing protein</fullName>
    </submittedName>
</protein>
<evidence type="ECO:0000313" key="4">
    <source>
        <dbReference type="Proteomes" id="UP000187406"/>
    </source>
</evidence>
<dbReference type="InParanoid" id="A0A1Q3BQU8"/>
<keyword evidence="2" id="KW-1133">Transmembrane helix</keyword>
<keyword evidence="2" id="KW-0472">Membrane</keyword>
<keyword evidence="2" id="KW-0812">Transmembrane</keyword>
<dbReference type="PANTHER" id="PTHR34358:SF2">
    <property type="entry name" value="OS03G0411600 PROTEIN"/>
    <property type="match status" value="1"/>
</dbReference>
<name>A0A1Q3BQU8_CEPFO</name>
<feature type="transmembrane region" description="Helical" evidence="2">
    <location>
        <begin position="49"/>
        <end position="70"/>
    </location>
</feature>
<sequence>MKDQVSPTRLSIIVPSTTASPSGSPITGTGVKRVSSAAGLFGIKTGYKFWVLAAIILLAIWSMFTGSVTLKWSSGVNLITPFSNHINFPLNDDIDILEVEEREKVVRHMWDVYTHSSSVRLPRFWLDAFEAAYEYLVSDLPGVREAAVSEIAKLSIFSVNLDPFPHQSQSLKTQEKQHQEHWKEYRGK</sequence>
<feature type="compositionally biased region" description="Basic and acidic residues" evidence="1">
    <location>
        <begin position="173"/>
        <end position="188"/>
    </location>
</feature>
<dbReference type="InterPro" id="IPR010608">
    <property type="entry name" value="DUF1195"/>
</dbReference>
<gene>
    <name evidence="3" type="ORF">CFOL_v3_13776</name>
</gene>
<dbReference type="AlphaFoldDB" id="A0A1Q3BQU8"/>
<comment type="caution">
    <text evidence="3">The sequence shown here is derived from an EMBL/GenBank/DDBJ whole genome shotgun (WGS) entry which is preliminary data.</text>
</comment>
<dbReference type="OrthoDB" id="2020737at2759"/>
<evidence type="ECO:0000313" key="3">
    <source>
        <dbReference type="EMBL" id="GAV70278.1"/>
    </source>
</evidence>
<accession>A0A1Q3BQU8</accession>